<feature type="transmembrane region" description="Helical" evidence="7">
    <location>
        <begin position="12"/>
        <end position="32"/>
    </location>
</feature>
<dbReference type="InterPro" id="IPR004763">
    <property type="entry name" value="CusA-like"/>
</dbReference>
<evidence type="ECO:0008006" key="10">
    <source>
        <dbReference type="Google" id="ProtNLM"/>
    </source>
</evidence>
<dbReference type="Gene3D" id="3.30.70.1440">
    <property type="entry name" value="Multidrug efflux transporter AcrB pore domain"/>
    <property type="match status" value="1"/>
</dbReference>
<dbReference type="NCBIfam" id="TIGR00914">
    <property type="entry name" value="2A0601"/>
    <property type="match status" value="1"/>
</dbReference>
<evidence type="ECO:0000256" key="7">
    <source>
        <dbReference type="SAM" id="Phobius"/>
    </source>
</evidence>
<dbReference type="EMBL" id="QUAH01000001">
    <property type="protein sequence ID" value="RFT16823.1"/>
    <property type="molecule type" value="Genomic_DNA"/>
</dbReference>
<dbReference type="GO" id="GO:0042910">
    <property type="term" value="F:xenobiotic transmembrane transporter activity"/>
    <property type="evidence" value="ECO:0007669"/>
    <property type="project" value="TreeGrafter"/>
</dbReference>
<feature type="transmembrane region" description="Helical" evidence="7">
    <location>
        <begin position="348"/>
        <end position="364"/>
    </location>
</feature>
<dbReference type="GO" id="GO:0008324">
    <property type="term" value="F:monoatomic cation transmembrane transporter activity"/>
    <property type="evidence" value="ECO:0007669"/>
    <property type="project" value="InterPro"/>
</dbReference>
<keyword evidence="5 7" id="KW-1133">Transmembrane helix</keyword>
<feature type="transmembrane region" description="Helical" evidence="7">
    <location>
        <begin position="371"/>
        <end position="391"/>
    </location>
</feature>
<dbReference type="Gene3D" id="3.30.70.1430">
    <property type="entry name" value="Multidrug efflux transporter AcrB pore domain"/>
    <property type="match status" value="2"/>
</dbReference>
<feature type="transmembrane region" description="Helical" evidence="7">
    <location>
        <begin position="448"/>
        <end position="467"/>
    </location>
</feature>
<feature type="transmembrane region" description="Helical" evidence="7">
    <location>
        <begin position="531"/>
        <end position="549"/>
    </location>
</feature>
<dbReference type="SUPFAM" id="SSF82866">
    <property type="entry name" value="Multidrug efflux transporter AcrB transmembrane domain"/>
    <property type="match status" value="2"/>
</dbReference>
<keyword evidence="3" id="KW-1003">Cell membrane</keyword>
<dbReference type="PRINTS" id="PR00702">
    <property type="entry name" value="ACRIFLAVINRP"/>
</dbReference>
<gene>
    <name evidence="8" type="ORF">OP8BY_0765</name>
</gene>
<feature type="transmembrane region" description="Helical" evidence="7">
    <location>
        <begin position="998"/>
        <end position="1021"/>
    </location>
</feature>
<evidence type="ECO:0000256" key="5">
    <source>
        <dbReference type="ARBA" id="ARBA00022989"/>
    </source>
</evidence>
<feature type="transmembrane region" description="Helical" evidence="7">
    <location>
        <begin position="397"/>
        <end position="416"/>
    </location>
</feature>
<evidence type="ECO:0000256" key="4">
    <source>
        <dbReference type="ARBA" id="ARBA00022692"/>
    </source>
</evidence>
<evidence type="ECO:0000256" key="1">
    <source>
        <dbReference type="ARBA" id="ARBA00004651"/>
    </source>
</evidence>
<evidence type="ECO:0000313" key="9">
    <source>
        <dbReference type="Proteomes" id="UP000257323"/>
    </source>
</evidence>
<dbReference type="Gene3D" id="3.30.70.1320">
    <property type="entry name" value="Multidrug efflux transporter AcrB pore domain like"/>
    <property type="match status" value="1"/>
</dbReference>
<sequence length="1038" mass="114299">MIEKVIHFSLRERLLVIILILLIIAAGIYSFLRLPIDAFPDVTSVQVEILSYAPGYSPFEIEKFVTFPLEITLRGLPGLTQLRSVSRAGLSVITAVFEDRTDIYFARQQVFERLSEAREKMPEGVETTLGPVATAMGEIFQYTIEGNEPGAGEDWTAYLTELRTLQDWVITPVLKSVPGVIDVNSFGGYIKQYLVRVDPGQLLKYDLTLSEVVEAIRNSNLNVGGNVVERGQQQFIVRGTGLFNTLEDIKRSVVRTDRGVPVLVQDVASVEPGFAVRQGASLINGEKEAVGGIVLMLKGENSRAVTRRVEEKVREINNSGLLPAGLKIVPFYKRTDIVEKSVRTIEEALLLGALLVILVIFVFLRSFRGSLVVVLSLPLAVLLTFVVMKQAGLTANLMSLGGLAISIGMIIDAAIIQVENIQRHLAETRKKDLATFLRAVMEVRKPSIFGEMIIALTFIPLLSLQGIEGKMFSPLAITLSIAIICSLLISLFIIPGLAFLILKVPAERQDRVMAGLNKIYASGLRWSLRHGWVVAGLMVVLLAASLWLIPSLGREFIPIMDEGAFDMDIQMLPGISLTKALDITREVERRLKQFPELDTIVSRTGQTGIALEARGVEKTGFVGSLRPRREWTSARTREELTEKMRQAIADIPGISFSFSQPIACRIDELVAGTRAQLIIKLFGEDLEILRTKAAEIAAVVKGIRGTSDLVVETISGQPYMVVDLDRPALQRHGLRAAEVLSMVETASAGKAVARMYEGERAFDVVVKYPENLRRSAEQLRTLLVDTPGGYRLPLGQLARIQEVEGPAQISREAGFRRIGLEVNISGRDLGSFVAEARQRINRQVSLPPGYRLEWGGQFENQQRAMRRLAIIVPITLLLIFFLLFSTFDSFKLALLVLLTLPFALIGGIFSLWLSGLYLSVPASVGFIALLGIAVLNGVVLVSYFQQLTRNSCFPFDEAIVQAAGKRLRPVLMTALTTLLGLLPLLFARGPGSEVQRPLATVVVGGLITSTILTLLLLPVLFRWTCGIRENNQEISGQN</sequence>
<dbReference type="PANTHER" id="PTHR32063:SF24">
    <property type="entry name" value="CATION EFFLUX SYSTEM (ACRB_ACRD_ACRF FAMILY)"/>
    <property type="match status" value="1"/>
</dbReference>
<evidence type="ECO:0000313" key="8">
    <source>
        <dbReference type="EMBL" id="RFT16823.1"/>
    </source>
</evidence>
<dbReference type="Gene3D" id="3.30.2090.10">
    <property type="entry name" value="Multidrug efflux transporter AcrB TolC docking domain, DN and DC subdomains"/>
    <property type="match status" value="2"/>
</dbReference>
<comment type="subcellular location">
    <subcellularLocation>
        <location evidence="1">Cell membrane</location>
        <topology evidence="1">Multi-pass membrane protein</topology>
    </subcellularLocation>
</comment>
<organism evidence="8 9">
    <name type="scientific">Candidatus Saccharicenans subterraneus</name>
    <dbReference type="NCBI Taxonomy" id="2508984"/>
    <lineage>
        <taxon>Bacteria</taxon>
        <taxon>Candidatus Aminicenantota</taxon>
        <taxon>Candidatus Aminicenantia</taxon>
        <taxon>Candidatus Aminicenantales</taxon>
        <taxon>Candidatus Saccharicenantaceae</taxon>
        <taxon>Candidatus Saccharicenans</taxon>
    </lineage>
</organism>
<feature type="transmembrane region" description="Helical" evidence="7">
    <location>
        <begin position="969"/>
        <end position="986"/>
    </location>
</feature>
<accession>A0A3E2BPX2</accession>
<keyword evidence="4 7" id="KW-0812">Transmembrane</keyword>
<name>A0A3E2BPX2_9BACT</name>
<dbReference type="AlphaFoldDB" id="A0A3E2BPX2"/>
<feature type="transmembrane region" description="Helical" evidence="7">
    <location>
        <begin position="894"/>
        <end position="918"/>
    </location>
</feature>
<dbReference type="Gene3D" id="1.20.1640.10">
    <property type="entry name" value="Multidrug efflux transporter AcrB transmembrane domain"/>
    <property type="match status" value="2"/>
</dbReference>
<feature type="transmembrane region" description="Helical" evidence="7">
    <location>
        <begin position="868"/>
        <end position="887"/>
    </location>
</feature>
<dbReference type="Pfam" id="PF00873">
    <property type="entry name" value="ACR_tran"/>
    <property type="match status" value="1"/>
</dbReference>
<dbReference type="GO" id="GO:0005886">
    <property type="term" value="C:plasma membrane"/>
    <property type="evidence" value="ECO:0007669"/>
    <property type="project" value="UniProtKB-SubCell"/>
</dbReference>
<dbReference type="SUPFAM" id="SSF82693">
    <property type="entry name" value="Multidrug efflux transporter AcrB pore domain, PN1, PN2, PC1 and PC2 subdomains"/>
    <property type="match status" value="3"/>
</dbReference>
<dbReference type="InterPro" id="IPR001036">
    <property type="entry name" value="Acrflvin-R"/>
</dbReference>
<proteinExistence type="predicted"/>
<evidence type="ECO:0000256" key="3">
    <source>
        <dbReference type="ARBA" id="ARBA00022475"/>
    </source>
</evidence>
<keyword evidence="6 7" id="KW-0472">Membrane</keyword>
<dbReference type="Proteomes" id="UP000257323">
    <property type="component" value="Unassembled WGS sequence"/>
</dbReference>
<protein>
    <recommendedName>
        <fullName evidence="10">Cobalt-zinc-cadmium resistance protein CzcA</fullName>
    </recommendedName>
</protein>
<feature type="transmembrane region" description="Helical" evidence="7">
    <location>
        <begin position="479"/>
        <end position="502"/>
    </location>
</feature>
<feature type="transmembrane region" description="Helical" evidence="7">
    <location>
        <begin position="924"/>
        <end position="944"/>
    </location>
</feature>
<evidence type="ECO:0000256" key="6">
    <source>
        <dbReference type="ARBA" id="ARBA00023136"/>
    </source>
</evidence>
<comment type="caution">
    <text evidence="8">The sequence shown here is derived from an EMBL/GenBank/DDBJ whole genome shotgun (WGS) entry which is preliminary data.</text>
</comment>
<dbReference type="SUPFAM" id="SSF82714">
    <property type="entry name" value="Multidrug efflux transporter AcrB TolC docking domain, DN and DC subdomains"/>
    <property type="match status" value="2"/>
</dbReference>
<dbReference type="PANTHER" id="PTHR32063">
    <property type="match status" value="1"/>
</dbReference>
<evidence type="ECO:0000256" key="2">
    <source>
        <dbReference type="ARBA" id="ARBA00022448"/>
    </source>
</evidence>
<keyword evidence="2" id="KW-0813">Transport</keyword>
<reference evidence="8 9" key="1">
    <citation type="submission" date="2018-08" db="EMBL/GenBank/DDBJ databases">
        <title>Genome analysis of the thermophilic bacterium of the candidate phylum Aminicenantes from deep subsurface aquifer revealed its physiology and ecological role.</title>
        <authorList>
            <person name="Kadnikov V.V."/>
            <person name="Mardanov A.V."/>
            <person name="Beletsky A.V."/>
            <person name="Karnachuk O.V."/>
            <person name="Ravin N.V."/>
        </authorList>
    </citation>
    <scope>NUCLEOTIDE SEQUENCE [LARGE SCALE GENOMIC DNA]</scope>
    <source>
        <strain evidence="8">BY38</strain>
    </source>
</reference>
<dbReference type="InterPro" id="IPR027463">
    <property type="entry name" value="AcrB_DN_DC_subdom"/>
</dbReference>